<dbReference type="AlphaFoldDB" id="L7JSG6"/>
<gene>
    <name evidence="2" type="ORF">THOM_2737</name>
</gene>
<sequence length="246" mass="26619">MILYIILLLATSPEQVKDHSIVKLQRRCMTAQDEGNVSNPLVTNNNVYSPKTCEDQGVHGEILHNNLSEDGDVQLTSVMNGMSLAEKSLSKEDGESAPCDLTTPKKTENKQLGIRTSTKKSKSLGCISKIDPVCKNMCDNISSNGAMSSLDTASTSRSYMNEKNRYSQANPVNEICYDSDVDSIDTSGVFSNDGATNEDGWDEIARKLDAIFSDPETLSLILENGFIDAHGNPSGAEDAGPSRETS</sequence>
<dbReference type="EMBL" id="JH994045">
    <property type="protein sequence ID" value="ELQ74374.1"/>
    <property type="molecule type" value="Genomic_DNA"/>
</dbReference>
<protein>
    <submittedName>
        <fullName evidence="2">Uncharacterized protein</fullName>
    </submittedName>
</protein>
<evidence type="ECO:0000256" key="1">
    <source>
        <dbReference type="SAM" id="SignalP"/>
    </source>
</evidence>
<dbReference type="Proteomes" id="UP000011185">
    <property type="component" value="Unassembled WGS sequence"/>
</dbReference>
<name>L7JSG6_TRAHO</name>
<keyword evidence="1" id="KW-0732">Signal</keyword>
<feature type="chain" id="PRO_5003978684" evidence="1">
    <location>
        <begin position="19"/>
        <end position="246"/>
    </location>
</feature>
<dbReference type="HOGENOM" id="CLU_1129754_0_0_1"/>
<reference evidence="2 3" key="1">
    <citation type="journal article" date="2012" name="PLoS Pathog.">
        <title>The genome of the obligate intracellular parasite Trachipleistophora hominis: new insights into microsporidian genome dynamics and reductive evolution.</title>
        <authorList>
            <person name="Heinz E."/>
            <person name="Williams T.A."/>
            <person name="Nakjang S."/>
            <person name="Noel C.J."/>
            <person name="Swan D.C."/>
            <person name="Goldberg A.V."/>
            <person name="Harris S.R."/>
            <person name="Weinmaier T."/>
            <person name="Markert S."/>
            <person name="Becher D."/>
            <person name="Bernhardt J."/>
            <person name="Dagan T."/>
            <person name="Hacker C."/>
            <person name="Lucocq J.M."/>
            <person name="Schweder T."/>
            <person name="Rattei T."/>
            <person name="Hall N."/>
            <person name="Hirt R.P."/>
            <person name="Embley T.M."/>
        </authorList>
    </citation>
    <scope>NUCLEOTIDE SEQUENCE [LARGE SCALE GENOMIC DNA]</scope>
</reference>
<keyword evidence="3" id="KW-1185">Reference proteome</keyword>
<proteinExistence type="predicted"/>
<feature type="signal peptide" evidence="1">
    <location>
        <begin position="1"/>
        <end position="18"/>
    </location>
</feature>
<evidence type="ECO:0000313" key="2">
    <source>
        <dbReference type="EMBL" id="ELQ74374.1"/>
    </source>
</evidence>
<evidence type="ECO:0000313" key="3">
    <source>
        <dbReference type="Proteomes" id="UP000011185"/>
    </source>
</evidence>
<dbReference type="VEuPathDB" id="MicrosporidiaDB:THOM_2737"/>
<dbReference type="InParanoid" id="L7JSG6"/>
<accession>L7JSG6</accession>
<organism evidence="2 3">
    <name type="scientific">Trachipleistophora hominis</name>
    <name type="common">Microsporidian parasite</name>
    <dbReference type="NCBI Taxonomy" id="72359"/>
    <lineage>
        <taxon>Eukaryota</taxon>
        <taxon>Fungi</taxon>
        <taxon>Fungi incertae sedis</taxon>
        <taxon>Microsporidia</taxon>
        <taxon>Pleistophoridae</taxon>
        <taxon>Trachipleistophora</taxon>
    </lineage>
</organism>